<comment type="caution">
    <text evidence="2">The sequence shown here is derived from an EMBL/GenBank/DDBJ whole genome shotgun (WGS) entry which is preliminary data.</text>
</comment>
<dbReference type="InterPro" id="IPR007258">
    <property type="entry name" value="Vps52"/>
</dbReference>
<dbReference type="GO" id="GO:0019905">
    <property type="term" value="F:syntaxin binding"/>
    <property type="evidence" value="ECO:0007669"/>
    <property type="project" value="TreeGrafter"/>
</dbReference>
<sequence length="351" mass="39286">MKSQQSEQSNNNGVDDTTVWEEYERTHKGVSGMNGKAFPMFDDWQTLFGHDRATGEMAEDAPEVPDVTPVQTPGLDDTWNDCYSPRYASGEPLFVDGIFVDVTGDDPNGNVNPSTPRGNVNPSTQRGNVNHSTPRGNPSTAMANIPVPERPKKKAKLDAIHEMMKGFIAQNNAHMEKIDRCCGENRRTKWLYVCLKGDQNATCGKIPLEASPEASRKGATLHFGTKEELLLDYFSDFIKFVKTRASEDPTFGSEIAIEVEPLAKDFASRWKAAIELMHNDVITSFSNFLCGMEILRAALTHLLLYYTRLLDCIKRIVGGSALNKDLVFISSIMYEIRKYYGTWSTIDFMLC</sequence>
<protein>
    <submittedName>
        <fullName evidence="2">Vps52 / Sac2 family</fullName>
    </submittedName>
</protein>
<feature type="region of interest" description="Disordered" evidence="1">
    <location>
        <begin position="104"/>
        <end position="146"/>
    </location>
</feature>
<reference evidence="2 3" key="1">
    <citation type="submission" date="2019-07" db="EMBL/GenBank/DDBJ databases">
        <title>De Novo Assembly of kiwifruit Actinidia rufa.</title>
        <authorList>
            <person name="Sugita-Konishi S."/>
            <person name="Sato K."/>
            <person name="Mori E."/>
            <person name="Abe Y."/>
            <person name="Kisaki G."/>
            <person name="Hamano K."/>
            <person name="Suezawa K."/>
            <person name="Otani M."/>
            <person name="Fukuda T."/>
            <person name="Manabe T."/>
            <person name="Gomi K."/>
            <person name="Tabuchi M."/>
            <person name="Akimitsu K."/>
            <person name="Kataoka I."/>
        </authorList>
    </citation>
    <scope>NUCLEOTIDE SEQUENCE [LARGE SCALE GENOMIC DNA]</scope>
    <source>
        <strain evidence="3">cv. Fuchu</strain>
    </source>
</reference>
<evidence type="ECO:0000256" key="1">
    <source>
        <dbReference type="SAM" id="MobiDB-lite"/>
    </source>
</evidence>
<dbReference type="GO" id="GO:0042147">
    <property type="term" value="P:retrograde transport, endosome to Golgi"/>
    <property type="evidence" value="ECO:0007669"/>
    <property type="project" value="TreeGrafter"/>
</dbReference>
<feature type="compositionally biased region" description="Polar residues" evidence="1">
    <location>
        <begin position="109"/>
        <end position="142"/>
    </location>
</feature>
<dbReference type="GO" id="GO:0006896">
    <property type="term" value="P:Golgi to vacuole transport"/>
    <property type="evidence" value="ECO:0007669"/>
    <property type="project" value="TreeGrafter"/>
</dbReference>
<dbReference type="AlphaFoldDB" id="A0A7J0GZV1"/>
<name>A0A7J0GZV1_9ERIC</name>
<feature type="region of interest" description="Disordered" evidence="1">
    <location>
        <begin position="57"/>
        <end position="78"/>
    </location>
</feature>
<dbReference type="GO" id="GO:0032456">
    <property type="term" value="P:endocytic recycling"/>
    <property type="evidence" value="ECO:0007669"/>
    <property type="project" value="TreeGrafter"/>
</dbReference>
<dbReference type="GO" id="GO:0005829">
    <property type="term" value="C:cytosol"/>
    <property type="evidence" value="ECO:0007669"/>
    <property type="project" value="GOC"/>
</dbReference>
<evidence type="ECO:0000313" key="2">
    <source>
        <dbReference type="EMBL" id="GFZ16258.1"/>
    </source>
</evidence>
<dbReference type="OrthoDB" id="19482at2759"/>
<gene>
    <name evidence="2" type="ORF">Acr_25g0006670</name>
</gene>
<dbReference type="EMBL" id="BJWL01000025">
    <property type="protein sequence ID" value="GFZ16258.1"/>
    <property type="molecule type" value="Genomic_DNA"/>
</dbReference>
<organism evidence="2 3">
    <name type="scientific">Actinidia rufa</name>
    <dbReference type="NCBI Taxonomy" id="165716"/>
    <lineage>
        <taxon>Eukaryota</taxon>
        <taxon>Viridiplantae</taxon>
        <taxon>Streptophyta</taxon>
        <taxon>Embryophyta</taxon>
        <taxon>Tracheophyta</taxon>
        <taxon>Spermatophyta</taxon>
        <taxon>Magnoliopsida</taxon>
        <taxon>eudicotyledons</taxon>
        <taxon>Gunneridae</taxon>
        <taxon>Pentapetalae</taxon>
        <taxon>asterids</taxon>
        <taxon>Ericales</taxon>
        <taxon>Actinidiaceae</taxon>
        <taxon>Actinidia</taxon>
    </lineage>
</organism>
<evidence type="ECO:0000313" key="3">
    <source>
        <dbReference type="Proteomes" id="UP000585474"/>
    </source>
</evidence>
<keyword evidence="3" id="KW-1185">Reference proteome</keyword>
<dbReference type="Proteomes" id="UP000585474">
    <property type="component" value="Unassembled WGS sequence"/>
</dbReference>
<dbReference type="PANTHER" id="PTHR14190:SF7">
    <property type="entry name" value="VACUOLAR PROTEIN SORTING-ASSOCIATED PROTEIN 52 HOMOLOG"/>
    <property type="match status" value="1"/>
</dbReference>
<proteinExistence type="predicted"/>
<dbReference type="PANTHER" id="PTHR14190">
    <property type="entry name" value="SUPPRESSOR OF ACTIN MUTATIONS 2/VACUOLAR PROTEIN SORTING 52"/>
    <property type="match status" value="1"/>
</dbReference>
<dbReference type="GO" id="GO:0000938">
    <property type="term" value="C:GARP complex"/>
    <property type="evidence" value="ECO:0007669"/>
    <property type="project" value="TreeGrafter"/>
</dbReference>
<accession>A0A7J0GZV1</accession>